<comment type="caution">
    <text evidence="2">The sequence shown here is derived from an EMBL/GenBank/DDBJ whole genome shotgun (WGS) entry which is preliminary data.</text>
</comment>
<dbReference type="Proteomes" id="UP000298663">
    <property type="component" value="Unassembled WGS sequence"/>
</dbReference>
<feature type="signal peptide" evidence="1">
    <location>
        <begin position="1"/>
        <end position="18"/>
    </location>
</feature>
<sequence length="296" mass="33321">MFSPVLLLLFVVVACGNARHVQIFIRDNVTQSCPNVHSDIIDQSSVRLSFDMLPSSNPSGRDQVTVVTRTGETRTVSFPGCYQVRLSFRMKRKIVNPYVEAFLQMGTNIPCQTVHNEDAGPLSHICGNVTKTNWCPQSQNSRLRSQLNMKSTCHFCNLCQTAQTEGGTARKYITLDNPHQECRTDQDIQTISFKMCTPDKKDIRKANADHEGKLEEYWNYLKQGVLTAVVHVMDRGAVSESTKNQCARMCSILDGQSMSASYRTTLMETIQNRCVPEDTYAACVYHTLKFDVNGDQ</sequence>
<evidence type="ECO:0000256" key="1">
    <source>
        <dbReference type="SAM" id="SignalP"/>
    </source>
</evidence>
<gene>
    <name evidence="2" type="ORF">L596_005476</name>
</gene>
<reference evidence="2 3" key="1">
    <citation type="journal article" date="2015" name="Genome Biol.">
        <title>Comparative genomics of Steinernema reveals deeply conserved gene regulatory networks.</title>
        <authorList>
            <person name="Dillman A.R."/>
            <person name="Macchietto M."/>
            <person name="Porter C.F."/>
            <person name="Rogers A."/>
            <person name="Williams B."/>
            <person name="Antoshechkin I."/>
            <person name="Lee M.M."/>
            <person name="Goodwin Z."/>
            <person name="Lu X."/>
            <person name="Lewis E.E."/>
            <person name="Goodrich-Blair H."/>
            <person name="Stock S.P."/>
            <person name="Adams B.J."/>
            <person name="Sternberg P.W."/>
            <person name="Mortazavi A."/>
        </authorList>
    </citation>
    <scope>NUCLEOTIDE SEQUENCE [LARGE SCALE GENOMIC DNA]</scope>
    <source>
        <strain evidence="2 3">ALL</strain>
    </source>
</reference>
<evidence type="ECO:0000313" key="2">
    <source>
        <dbReference type="EMBL" id="TMS38840.1"/>
    </source>
</evidence>
<keyword evidence="1" id="KW-0732">Signal</keyword>
<proteinExistence type="predicted"/>
<dbReference type="STRING" id="34508.A0A4U8UZ46"/>
<name>A0A4U8UZ46_STECR</name>
<accession>A0A4U8UZ46</accession>
<reference evidence="2 3" key="2">
    <citation type="journal article" date="2019" name="G3 (Bethesda)">
        <title>Hybrid Assembly of the Genome of the Entomopathogenic Nematode Steinernema carpocapsae Identifies the X-Chromosome.</title>
        <authorList>
            <person name="Serra L."/>
            <person name="Macchietto M."/>
            <person name="Macias-Munoz A."/>
            <person name="McGill C.J."/>
            <person name="Rodriguez I.M."/>
            <person name="Rodriguez B."/>
            <person name="Murad R."/>
            <person name="Mortazavi A."/>
        </authorList>
    </citation>
    <scope>NUCLEOTIDE SEQUENCE [LARGE SCALE GENOMIC DNA]</scope>
    <source>
        <strain evidence="2 3">ALL</strain>
    </source>
</reference>
<dbReference type="AlphaFoldDB" id="A0A4U8UZ46"/>
<feature type="chain" id="PRO_5020297358" evidence="1">
    <location>
        <begin position="19"/>
        <end position="296"/>
    </location>
</feature>
<keyword evidence="3" id="KW-1185">Reference proteome</keyword>
<protein>
    <submittedName>
        <fullName evidence="2">Uncharacterized protein</fullName>
    </submittedName>
</protein>
<dbReference type="EMBL" id="AZBU02000001">
    <property type="protein sequence ID" value="TMS38840.1"/>
    <property type="molecule type" value="Genomic_DNA"/>
</dbReference>
<evidence type="ECO:0000313" key="3">
    <source>
        <dbReference type="Proteomes" id="UP000298663"/>
    </source>
</evidence>
<dbReference type="OrthoDB" id="5808636at2759"/>
<organism evidence="2 3">
    <name type="scientific">Steinernema carpocapsae</name>
    <name type="common">Entomopathogenic nematode</name>
    <dbReference type="NCBI Taxonomy" id="34508"/>
    <lineage>
        <taxon>Eukaryota</taxon>
        <taxon>Metazoa</taxon>
        <taxon>Ecdysozoa</taxon>
        <taxon>Nematoda</taxon>
        <taxon>Chromadorea</taxon>
        <taxon>Rhabditida</taxon>
        <taxon>Tylenchina</taxon>
        <taxon>Panagrolaimomorpha</taxon>
        <taxon>Strongyloidoidea</taxon>
        <taxon>Steinernematidae</taxon>
        <taxon>Steinernema</taxon>
    </lineage>
</organism>